<sequence>MRNYKLWNNIIGWAVWLIASIVFIGTAERAASWWDCGEYISSASQLMVGHPPGAPTFQLLGAIASIFAFGDPAKVGFMVNCMSALCSSFTILFLFWSITMLARKLVFRFNHTTHDAKTKRRILLPDAPDASSWIPSLAQSILIFGSGIVGALAYTFSDSFWFSAVEGEVYAMSSFFTAVTFWAILRWETVADQPHNLRWIILIAFMIGLAIGVHLLNLLVIPAIVFVIYYKKFQPSRKRFWISILLSVLILGLTLWVIIPWTVKLAGYIELFCVNSLGMPFNIGTILFFLILIAALVFGLRYAQKHQRVILHTSLLCLCFLLIGYSTFITLVIRANANVPLNQGEVKNAISLLSYLNRDQYGSTPLVYGQFYNAQLIEVEEANPQYVRDDSTGRYEQAGYSSQKLTYDPDHCGLFPRMWSSMQSGGRPCVTYNKIWSGHDGNERPSLGENLRYLWKYQLGWMYGRYFMWNFVGRQNDIMGRGYNTDGSIDVLHGNWISGIKFIDEMRLGPQDNLPRYLKENPARNTFYFLPLILGLIGLFVQSRYDNRNSFIVFLLFFMTGLAIVLYLNQPSTEPRERDYAVVGSFYAFAIWIGLGVAGLSHALNKWLKKKPETVKAVTYTCLSVVCLLAVPTLMAQQGWDDHDRSHRTSARDFGRNNLESCEPNAILVSDGDNDTYPLWYNLYVEKVRPDVRLVNSMLAHSSWHIQPLFRKIYESEPFNLSISSKNYGGGKNEHVYIQDQISSSLEAKDVLDFINSDNPQSKLRAMDGHTISFSPGRHLKLTIDKERMRASGLYTEEEIARTPDVLRWDLSGDGLSKSDLILLDLVANNLYDRPIYFVSPYSHNSFLPAMEQSQVEGMVYRFVPFKNDNRFALGGGSNGIDTKRTFDLLVNKFCWGEINSGKEKLDPETRAWSEQARHQYATLAMGLIAENKTDSAIIALDKGLYFFPDQVLEYTQHTLLYADAYFRCGAKEKGEAILNSVADNYIQRLMYYNSFRRPKFQRGLRGEIQETINTLGSTYYIAQQYGIKEVADKLSLVFDQHGIQR</sequence>
<feature type="transmembrane region" description="Helical" evidence="1">
    <location>
        <begin position="550"/>
        <end position="568"/>
    </location>
</feature>
<feature type="transmembrane region" description="Helical" evidence="1">
    <location>
        <begin position="315"/>
        <end position="333"/>
    </location>
</feature>
<keyword evidence="1" id="KW-0472">Membrane</keyword>
<dbReference type="Proteomes" id="UP000823612">
    <property type="component" value="Unassembled WGS sequence"/>
</dbReference>
<proteinExistence type="predicted"/>
<evidence type="ECO:0000256" key="1">
    <source>
        <dbReference type="SAM" id="Phobius"/>
    </source>
</evidence>
<evidence type="ECO:0000313" key="2">
    <source>
        <dbReference type="EMBL" id="MBO8431773.1"/>
    </source>
</evidence>
<gene>
    <name evidence="2" type="ORF">IAB08_00555</name>
</gene>
<evidence type="ECO:0000313" key="3">
    <source>
        <dbReference type="Proteomes" id="UP000823612"/>
    </source>
</evidence>
<dbReference type="AlphaFoldDB" id="A0A9D9DSA3"/>
<dbReference type="InterPro" id="IPR021280">
    <property type="entry name" value="TMEM260-like"/>
</dbReference>
<reference evidence="2" key="2">
    <citation type="journal article" date="2021" name="PeerJ">
        <title>Extensive microbial diversity within the chicken gut microbiome revealed by metagenomics and culture.</title>
        <authorList>
            <person name="Gilroy R."/>
            <person name="Ravi A."/>
            <person name="Getino M."/>
            <person name="Pursley I."/>
            <person name="Horton D.L."/>
            <person name="Alikhan N.F."/>
            <person name="Baker D."/>
            <person name="Gharbi K."/>
            <person name="Hall N."/>
            <person name="Watson M."/>
            <person name="Adriaenssens E.M."/>
            <person name="Foster-Nyarko E."/>
            <person name="Jarju S."/>
            <person name="Secka A."/>
            <person name="Antonio M."/>
            <person name="Oren A."/>
            <person name="Chaudhuri R.R."/>
            <person name="La Ragione R."/>
            <person name="Hildebrand F."/>
            <person name="Pallen M.J."/>
        </authorList>
    </citation>
    <scope>NUCLEOTIDE SEQUENCE</scope>
    <source>
        <strain evidence="2">2889</strain>
    </source>
</reference>
<feature type="transmembrane region" description="Helical" evidence="1">
    <location>
        <begin position="283"/>
        <end position="303"/>
    </location>
</feature>
<comment type="caution">
    <text evidence="2">The sequence shown here is derived from an EMBL/GenBank/DDBJ whole genome shotgun (WGS) entry which is preliminary data.</text>
</comment>
<protein>
    <submittedName>
        <fullName evidence="2">DUF2723 domain-containing protein</fullName>
    </submittedName>
</protein>
<feature type="transmembrane region" description="Helical" evidence="1">
    <location>
        <begin position="53"/>
        <end position="70"/>
    </location>
</feature>
<feature type="transmembrane region" description="Helical" evidence="1">
    <location>
        <begin position="77"/>
        <end position="98"/>
    </location>
</feature>
<feature type="transmembrane region" description="Helical" evidence="1">
    <location>
        <begin position="199"/>
        <end position="228"/>
    </location>
</feature>
<feature type="transmembrane region" description="Helical" evidence="1">
    <location>
        <begin position="133"/>
        <end position="157"/>
    </location>
</feature>
<name>A0A9D9DSA3_9BACT</name>
<feature type="transmembrane region" description="Helical" evidence="1">
    <location>
        <begin position="617"/>
        <end position="636"/>
    </location>
</feature>
<keyword evidence="1" id="KW-1133">Transmembrane helix</keyword>
<dbReference type="InterPro" id="IPR052724">
    <property type="entry name" value="GT117_domain-containing"/>
</dbReference>
<dbReference type="PANTHER" id="PTHR16214:SF3">
    <property type="entry name" value="TRANSMEMBRANE PROTEIN 260"/>
    <property type="match status" value="1"/>
</dbReference>
<dbReference type="Pfam" id="PF11028">
    <property type="entry name" value="TMEM260-like"/>
    <property type="match status" value="1"/>
</dbReference>
<accession>A0A9D9DSA3</accession>
<keyword evidence="1" id="KW-0812">Transmembrane</keyword>
<dbReference type="PANTHER" id="PTHR16214">
    <property type="entry name" value="TRANSMEMBRANE PROTEIN 260"/>
    <property type="match status" value="1"/>
</dbReference>
<feature type="transmembrane region" description="Helical" evidence="1">
    <location>
        <begin position="240"/>
        <end position="263"/>
    </location>
</feature>
<reference evidence="2" key="1">
    <citation type="submission" date="2020-10" db="EMBL/GenBank/DDBJ databases">
        <authorList>
            <person name="Gilroy R."/>
        </authorList>
    </citation>
    <scope>NUCLEOTIDE SEQUENCE</scope>
    <source>
        <strain evidence="2">2889</strain>
    </source>
</reference>
<feature type="transmembrane region" description="Helical" evidence="1">
    <location>
        <begin position="169"/>
        <end position="187"/>
    </location>
</feature>
<feature type="transmembrane region" description="Helical" evidence="1">
    <location>
        <begin position="526"/>
        <end position="543"/>
    </location>
</feature>
<feature type="transmembrane region" description="Helical" evidence="1">
    <location>
        <begin position="580"/>
        <end position="605"/>
    </location>
</feature>
<dbReference type="EMBL" id="JADIMZ010000009">
    <property type="protein sequence ID" value="MBO8431773.1"/>
    <property type="molecule type" value="Genomic_DNA"/>
</dbReference>
<organism evidence="2 3">
    <name type="scientific">Candidatus Pullibacteroides excrementavium</name>
    <dbReference type="NCBI Taxonomy" id="2840905"/>
    <lineage>
        <taxon>Bacteria</taxon>
        <taxon>Pseudomonadati</taxon>
        <taxon>Bacteroidota</taxon>
        <taxon>Bacteroidia</taxon>
        <taxon>Bacteroidales</taxon>
        <taxon>Candidatus Pullibacteroides</taxon>
    </lineage>
</organism>